<dbReference type="AlphaFoldDB" id="A0AAW2WLM2"/>
<comment type="caution">
    <text evidence="1">The sequence shown here is derived from an EMBL/GenBank/DDBJ whole genome shotgun (WGS) entry which is preliminary data.</text>
</comment>
<reference evidence="1" key="1">
    <citation type="submission" date="2020-06" db="EMBL/GenBank/DDBJ databases">
        <authorList>
            <person name="Li T."/>
            <person name="Hu X."/>
            <person name="Zhang T."/>
            <person name="Song X."/>
            <person name="Zhang H."/>
            <person name="Dai N."/>
            <person name="Sheng W."/>
            <person name="Hou X."/>
            <person name="Wei L."/>
        </authorList>
    </citation>
    <scope>NUCLEOTIDE SEQUENCE</scope>
    <source>
        <strain evidence="1">G02</strain>
        <tissue evidence="1">Leaf</tissue>
    </source>
</reference>
<dbReference type="Pfam" id="PF02992">
    <property type="entry name" value="Transposase_21"/>
    <property type="match status" value="1"/>
</dbReference>
<protein>
    <submittedName>
        <fullName evidence="1">Uncharacterized protein</fullName>
    </submittedName>
</protein>
<dbReference type="EMBL" id="JACGWJ010000001">
    <property type="protein sequence ID" value="KAL0440711.1"/>
    <property type="molecule type" value="Genomic_DNA"/>
</dbReference>
<dbReference type="PANTHER" id="PTHR10775">
    <property type="entry name" value="OS08G0208400 PROTEIN"/>
    <property type="match status" value="1"/>
</dbReference>
<organism evidence="1">
    <name type="scientific">Sesamum radiatum</name>
    <name type="common">Black benniseed</name>
    <dbReference type="NCBI Taxonomy" id="300843"/>
    <lineage>
        <taxon>Eukaryota</taxon>
        <taxon>Viridiplantae</taxon>
        <taxon>Streptophyta</taxon>
        <taxon>Embryophyta</taxon>
        <taxon>Tracheophyta</taxon>
        <taxon>Spermatophyta</taxon>
        <taxon>Magnoliopsida</taxon>
        <taxon>eudicotyledons</taxon>
        <taxon>Gunneridae</taxon>
        <taxon>Pentapetalae</taxon>
        <taxon>asterids</taxon>
        <taxon>lamiids</taxon>
        <taxon>Lamiales</taxon>
        <taxon>Pedaliaceae</taxon>
        <taxon>Sesamum</taxon>
    </lineage>
</organism>
<accession>A0AAW2WLM2</accession>
<sequence length="195" mass="22962">MLYWKDEIDLDYWKFCGETRYMPTKERNPNHKKTPYAILRYSLLTPRLQRLYASEVIAEQITWHANHQMEQGYMCHPSDADAWRHFDQTYPDFVAEPHNVILGLCIDGFTSHGQCIDARLCEERDIHDKLSVDVDQERPTAYGMAFGPNLYRDTAWTVGASLPYPQRHMEEFRAFDPQTVPTPNHSCHRNKEAFH</sequence>
<gene>
    <name evidence="1" type="ORF">Sradi_0010000</name>
</gene>
<name>A0AAW2WLM2_SESRA</name>
<dbReference type="PANTHER" id="PTHR10775:SF188">
    <property type="entry name" value="TRANSPOSASE-ASSOCIATED DOMAIN-CONTAINING PROTEIN"/>
    <property type="match status" value="1"/>
</dbReference>
<evidence type="ECO:0000313" key="1">
    <source>
        <dbReference type="EMBL" id="KAL0440711.1"/>
    </source>
</evidence>
<reference evidence="1" key="2">
    <citation type="journal article" date="2024" name="Plant">
        <title>Genomic evolution and insights into agronomic trait innovations of Sesamum species.</title>
        <authorList>
            <person name="Miao H."/>
            <person name="Wang L."/>
            <person name="Qu L."/>
            <person name="Liu H."/>
            <person name="Sun Y."/>
            <person name="Le M."/>
            <person name="Wang Q."/>
            <person name="Wei S."/>
            <person name="Zheng Y."/>
            <person name="Lin W."/>
            <person name="Duan Y."/>
            <person name="Cao H."/>
            <person name="Xiong S."/>
            <person name="Wang X."/>
            <person name="Wei L."/>
            <person name="Li C."/>
            <person name="Ma Q."/>
            <person name="Ju M."/>
            <person name="Zhao R."/>
            <person name="Li G."/>
            <person name="Mu C."/>
            <person name="Tian Q."/>
            <person name="Mei H."/>
            <person name="Zhang T."/>
            <person name="Gao T."/>
            <person name="Zhang H."/>
        </authorList>
    </citation>
    <scope>NUCLEOTIDE SEQUENCE</scope>
    <source>
        <strain evidence="1">G02</strain>
    </source>
</reference>
<proteinExistence type="predicted"/>
<dbReference type="InterPro" id="IPR004242">
    <property type="entry name" value="Transposase_21"/>
</dbReference>